<accession>A0A4Y9T4U9</accession>
<evidence type="ECO:0000313" key="1">
    <source>
        <dbReference type="EMBL" id="TFW31993.1"/>
    </source>
</evidence>
<name>A0A4Y9T4U9_9BURK</name>
<gene>
    <name evidence="1" type="ORF">E4O92_11615</name>
</gene>
<dbReference type="Proteomes" id="UP000297258">
    <property type="component" value="Unassembled WGS sequence"/>
</dbReference>
<organism evidence="1 2">
    <name type="scientific">Massilia horti</name>
    <dbReference type="NCBI Taxonomy" id="2562153"/>
    <lineage>
        <taxon>Bacteria</taxon>
        <taxon>Pseudomonadati</taxon>
        <taxon>Pseudomonadota</taxon>
        <taxon>Betaproteobacteria</taxon>
        <taxon>Burkholderiales</taxon>
        <taxon>Oxalobacteraceae</taxon>
        <taxon>Telluria group</taxon>
        <taxon>Massilia</taxon>
    </lineage>
</organism>
<dbReference type="InterPro" id="IPR009211">
    <property type="entry name" value="TagJ"/>
</dbReference>
<dbReference type="OrthoDB" id="5416084at2"/>
<evidence type="ECO:0000313" key="2">
    <source>
        <dbReference type="Proteomes" id="UP000297258"/>
    </source>
</evidence>
<dbReference type="Pfam" id="PF07024">
    <property type="entry name" value="ImpE"/>
    <property type="match status" value="1"/>
</dbReference>
<protein>
    <submittedName>
        <fullName evidence="1">Virulence protein SciE type</fullName>
    </submittedName>
</protein>
<dbReference type="SUPFAM" id="SSF144059">
    <property type="entry name" value="ImpE-like"/>
    <property type="match status" value="1"/>
</dbReference>
<reference evidence="1 2" key="1">
    <citation type="submission" date="2019-03" db="EMBL/GenBank/DDBJ databases">
        <title>Draft genome of Massilia hortus sp. nov., a novel bacterial species of the Oxalobacteraceae family.</title>
        <authorList>
            <person name="Peta V."/>
            <person name="Raths R."/>
            <person name="Bucking H."/>
        </authorList>
    </citation>
    <scope>NUCLEOTIDE SEQUENCE [LARGE SCALE GENOMIC DNA]</scope>
    <source>
        <strain evidence="1 2">ONC3</strain>
    </source>
</reference>
<dbReference type="AlphaFoldDB" id="A0A4Y9T4U9"/>
<dbReference type="InterPro" id="IPR011990">
    <property type="entry name" value="TPR-like_helical_dom_sf"/>
</dbReference>
<comment type="caution">
    <text evidence="1">The sequence shown here is derived from an EMBL/GenBank/DDBJ whole genome shotgun (WGS) entry which is preliminary data.</text>
</comment>
<keyword evidence="2" id="KW-1185">Reference proteome</keyword>
<dbReference type="Gene3D" id="1.25.40.10">
    <property type="entry name" value="Tetratricopeptide repeat domain"/>
    <property type="match status" value="1"/>
</dbReference>
<proteinExistence type="predicted"/>
<dbReference type="PIRSF" id="PIRSF029288">
    <property type="entry name" value="SciE_ImpE"/>
    <property type="match status" value="1"/>
</dbReference>
<dbReference type="EMBL" id="SPUM01000072">
    <property type="protein sequence ID" value="TFW31993.1"/>
    <property type="molecule type" value="Genomic_DNA"/>
</dbReference>
<sequence length="266" mass="29538">MQAQELLNEGRLNDALGVLQQAVRAEPACARHRIFLFQLLAVLGQWDRALTQLNMAAHLDANALPMAQVYREAIRCEVLRAEIFAGRRTPLVFGEPQAWLGMLVEALRIDGDNPAKADGLRAQALEQAATSSGNIDGVRFGWLADADPRLGPVFEAVINGRYFWVPVERVARVQFEAPSDLRDTVWLPARFIWTNGGDSVALVPTRYSETVQSGDEALLMGRRTEWCEHGALAGRALGQRMLATDHAEYALMDVRAIEFDRQDQDG</sequence>
<dbReference type="Pfam" id="PF14559">
    <property type="entry name" value="TPR_19"/>
    <property type="match status" value="1"/>
</dbReference>